<feature type="domain" description="Outer membrane protein beta-barrel" evidence="2">
    <location>
        <begin position="18"/>
        <end position="193"/>
    </location>
</feature>
<organism evidence="3 4">
    <name type="scientific">Pararcticibacter amylolyticus</name>
    <dbReference type="NCBI Taxonomy" id="2173175"/>
    <lineage>
        <taxon>Bacteria</taxon>
        <taxon>Pseudomonadati</taxon>
        <taxon>Bacteroidota</taxon>
        <taxon>Sphingobacteriia</taxon>
        <taxon>Sphingobacteriales</taxon>
        <taxon>Sphingobacteriaceae</taxon>
        <taxon>Pararcticibacter</taxon>
    </lineage>
</organism>
<reference evidence="3 4" key="1">
    <citation type="submission" date="2018-04" db="EMBL/GenBank/DDBJ databases">
        <title>Pedobacter chongqingensis sp. nov., isolated from a rottenly hemp rope.</title>
        <authorList>
            <person name="Cai Y."/>
        </authorList>
    </citation>
    <scope>NUCLEOTIDE SEQUENCE [LARGE SCALE GENOMIC DNA]</scope>
    <source>
        <strain evidence="3 4">FJ4-8</strain>
    </source>
</reference>
<dbReference type="Pfam" id="PF13568">
    <property type="entry name" value="OMP_b-brl_2"/>
    <property type="match status" value="1"/>
</dbReference>
<evidence type="ECO:0000313" key="3">
    <source>
        <dbReference type="EMBL" id="PWG81683.1"/>
    </source>
</evidence>
<comment type="caution">
    <text evidence="3">The sequence shown here is derived from an EMBL/GenBank/DDBJ whole genome shotgun (WGS) entry which is preliminary data.</text>
</comment>
<evidence type="ECO:0000259" key="2">
    <source>
        <dbReference type="Pfam" id="PF13568"/>
    </source>
</evidence>
<dbReference type="OrthoDB" id="1150878at2"/>
<sequence>MKKIVLLAAGFLMGGAAFAQTTTTPGTTKWGLKVGVNLPKYHVKNDNGDDPESESTVNFHVTGYADVPLSNYFYVQPGLSLQGKGGKVSSEALNTKVEYNTMELGVPINFVCKMPLGPMANLYLGAGPYVSFALSGERKFTAGNSETKEDLEFGSDSGDDLKRTDAGLNILAGVELGGGFNIGANYGLGLTDLRPKGDGDNGKLTNRVWSFSVGYSF</sequence>
<accession>A0A2U2PJV7</accession>
<dbReference type="Proteomes" id="UP000245647">
    <property type="component" value="Unassembled WGS sequence"/>
</dbReference>
<keyword evidence="1" id="KW-0732">Signal</keyword>
<dbReference type="EMBL" id="QEAS01000003">
    <property type="protein sequence ID" value="PWG81683.1"/>
    <property type="molecule type" value="Genomic_DNA"/>
</dbReference>
<evidence type="ECO:0000313" key="4">
    <source>
        <dbReference type="Proteomes" id="UP000245647"/>
    </source>
</evidence>
<proteinExistence type="predicted"/>
<gene>
    <name evidence="3" type="ORF">DDR33_04730</name>
</gene>
<feature type="signal peptide" evidence="1">
    <location>
        <begin position="1"/>
        <end position="19"/>
    </location>
</feature>
<keyword evidence="4" id="KW-1185">Reference proteome</keyword>
<dbReference type="AlphaFoldDB" id="A0A2U2PJV7"/>
<name>A0A2U2PJV7_9SPHI</name>
<dbReference type="RefSeq" id="WP_109414629.1">
    <property type="nucleotide sequence ID" value="NZ_QEAS01000003.1"/>
</dbReference>
<dbReference type="InterPro" id="IPR025665">
    <property type="entry name" value="Beta-barrel_OMP_2"/>
</dbReference>
<feature type="chain" id="PRO_5015532823" evidence="1">
    <location>
        <begin position="20"/>
        <end position="217"/>
    </location>
</feature>
<protein>
    <submittedName>
        <fullName evidence="3">PorT family protein</fullName>
    </submittedName>
</protein>
<evidence type="ECO:0000256" key="1">
    <source>
        <dbReference type="SAM" id="SignalP"/>
    </source>
</evidence>